<keyword evidence="3" id="KW-1185">Reference proteome</keyword>
<sequence length="345" mass="39693">MAHESEGRSAKRQRAGEPQNTIMRSNIWRDDGNIVLMAENVQFRVHRSQLIVNASGFSRLDELQLPNQHVEGCPLVKLPYSAIDVQHFLSALYDPLSFSEPKLSLSFLRAIVRVGRKFDARKLVAAAFQRLAYENPQTLEEYENLPGPVNRGNYKAAKYLHYRGVTMDVVTLARENELYTLLPCAYFRIVLYCDIDMILNGIENPETGRSRLSFEDQQLCLTAKQRIIEAQWRLNEVWTWLSTDVCAEDCTTASDNLCGLAKRDLFRNNVALGHTLIPFRLADKQKHLCDACNRRHVQVMAEARKKLWEELPRFFKLAPWAELKDNIWSGEREIVGPLRHIVHAS</sequence>
<accession>A0AAW0DUL5</accession>
<gene>
    <name evidence="2" type="ORF">R3P38DRAFT_2845227</name>
</gene>
<proteinExistence type="predicted"/>
<reference evidence="2 3" key="1">
    <citation type="journal article" date="2024" name="J Genomics">
        <title>Draft genome sequencing and assembly of Favolaschia claudopus CIRM-BRFM 2984 isolated from oak limbs.</title>
        <authorList>
            <person name="Navarro D."/>
            <person name="Drula E."/>
            <person name="Chaduli D."/>
            <person name="Cazenave R."/>
            <person name="Ahrendt S."/>
            <person name="Wang J."/>
            <person name="Lipzen A."/>
            <person name="Daum C."/>
            <person name="Barry K."/>
            <person name="Grigoriev I.V."/>
            <person name="Favel A."/>
            <person name="Rosso M.N."/>
            <person name="Martin F."/>
        </authorList>
    </citation>
    <scope>NUCLEOTIDE SEQUENCE [LARGE SCALE GENOMIC DNA]</scope>
    <source>
        <strain evidence="2 3">CIRM-BRFM 2984</strain>
    </source>
</reference>
<protein>
    <submittedName>
        <fullName evidence="2">BTB domain-containing protein</fullName>
    </submittedName>
</protein>
<evidence type="ECO:0000256" key="1">
    <source>
        <dbReference type="SAM" id="MobiDB-lite"/>
    </source>
</evidence>
<evidence type="ECO:0000313" key="3">
    <source>
        <dbReference type="Proteomes" id="UP001362999"/>
    </source>
</evidence>
<dbReference type="AlphaFoldDB" id="A0AAW0DUL5"/>
<evidence type="ECO:0000313" key="2">
    <source>
        <dbReference type="EMBL" id="KAK7055120.1"/>
    </source>
</evidence>
<name>A0AAW0DUL5_9AGAR</name>
<organism evidence="2 3">
    <name type="scientific">Favolaschia claudopus</name>
    <dbReference type="NCBI Taxonomy" id="2862362"/>
    <lineage>
        <taxon>Eukaryota</taxon>
        <taxon>Fungi</taxon>
        <taxon>Dikarya</taxon>
        <taxon>Basidiomycota</taxon>
        <taxon>Agaricomycotina</taxon>
        <taxon>Agaricomycetes</taxon>
        <taxon>Agaricomycetidae</taxon>
        <taxon>Agaricales</taxon>
        <taxon>Marasmiineae</taxon>
        <taxon>Mycenaceae</taxon>
        <taxon>Favolaschia</taxon>
    </lineage>
</organism>
<dbReference type="Proteomes" id="UP001362999">
    <property type="component" value="Unassembled WGS sequence"/>
</dbReference>
<comment type="caution">
    <text evidence="2">The sequence shown here is derived from an EMBL/GenBank/DDBJ whole genome shotgun (WGS) entry which is preliminary data.</text>
</comment>
<dbReference type="EMBL" id="JAWWNJ010000005">
    <property type="protein sequence ID" value="KAK7055120.1"/>
    <property type="molecule type" value="Genomic_DNA"/>
</dbReference>
<feature type="region of interest" description="Disordered" evidence="1">
    <location>
        <begin position="1"/>
        <end position="21"/>
    </location>
</feature>